<reference evidence="5 6" key="2">
    <citation type="submission" date="2025-04" db="UniProtKB">
        <authorList>
            <consortium name="RefSeq"/>
        </authorList>
    </citation>
    <scope>IDENTIFICATION</scope>
    <source>
        <tissue evidence="5 6">Young leaves</tissue>
    </source>
</reference>
<keyword evidence="3" id="KW-0732">Signal</keyword>
<dbReference type="GO" id="GO:0005615">
    <property type="term" value="C:extracellular space"/>
    <property type="evidence" value="ECO:0007669"/>
    <property type="project" value="InterPro"/>
</dbReference>
<organism evidence="4 6">
    <name type="scientific">Phoenix dactylifera</name>
    <name type="common">Date palm</name>
    <dbReference type="NCBI Taxonomy" id="42345"/>
    <lineage>
        <taxon>Eukaryota</taxon>
        <taxon>Viridiplantae</taxon>
        <taxon>Streptophyta</taxon>
        <taxon>Embryophyta</taxon>
        <taxon>Tracheophyta</taxon>
        <taxon>Spermatophyta</taxon>
        <taxon>Magnoliopsida</taxon>
        <taxon>Liliopsida</taxon>
        <taxon>Arecaceae</taxon>
        <taxon>Coryphoideae</taxon>
        <taxon>Phoeniceae</taxon>
        <taxon>Phoenix</taxon>
    </lineage>
</organism>
<dbReference type="PANTHER" id="PTHR31614:SF43">
    <property type="entry name" value="OS07G0590500 PROTEIN"/>
    <property type="match status" value="1"/>
</dbReference>
<feature type="signal peptide" evidence="3">
    <location>
        <begin position="1"/>
        <end position="23"/>
    </location>
</feature>
<evidence type="ECO:0000313" key="5">
    <source>
        <dbReference type="RefSeq" id="XP_008797140.2"/>
    </source>
</evidence>
<name>A0A8B7CDU2_PHODC</name>
<proteinExistence type="inferred from homology"/>
<dbReference type="Pfam" id="PF01190">
    <property type="entry name" value="Pollen_Ole_e_1"/>
    <property type="match status" value="1"/>
</dbReference>
<reference evidence="4" key="1">
    <citation type="journal article" date="2019" name="Nat. Commun.">
        <title>Genome-wide association mapping of date palm fruit traits.</title>
        <authorList>
            <person name="Hazzouri K.M."/>
            <person name="Gros-Balthazard M."/>
            <person name="Flowers J.M."/>
            <person name="Copetti D."/>
            <person name="Lemansour A."/>
            <person name="Lebrun M."/>
            <person name="Masmoudi K."/>
            <person name="Ferrand S."/>
            <person name="Dhar M.I."/>
            <person name="Fresquez Z.A."/>
            <person name="Rosas U."/>
            <person name="Zhang J."/>
            <person name="Talag J."/>
            <person name="Lee S."/>
            <person name="Kudrna D."/>
            <person name="Powell R.F."/>
            <person name="Leitch I.J."/>
            <person name="Krueger R.R."/>
            <person name="Wing R.A."/>
            <person name="Amiri K.M.A."/>
            <person name="Purugganan M.D."/>
        </authorList>
    </citation>
    <scope>NUCLEOTIDE SEQUENCE [LARGE SCALE GENOMIC DNA]</scope>
    <source>
        <strain evidence="4">cv. Khalas</strain>
    </source>
</reference>
<evidence type="ECO:0000256" key="1">
    <source>
        <dbReference type="ARBA" id="ARBA00010049"/>
    </source>
</evidence>
<dbReference type="RefSeq" id="XP_008797142.2">
    <property type="nucleotide sequence ID" value="XM_008798920.3"/>
</dbReference>
<sequence>MAKLQLLPVLVALVLALAGVSLAHDPVTKTVGDALNPDGLVLEGRVYCDTCRAGFETDLTAYIPGAKVRLECTRYGTDEVTYAAEATTDLLGIYQIVVPGDHSEDQCSVVLMKSAVDNCTEIKPGRDRARVVLAQDGGLLSNVRRANALGFLIAEPLAECGKLLQKYGFANDDD</sequence>
<dbReference type="AlphaFoldDB" id="A0A8B7CDU2"/>
<accession>A0A8B7CDU2</accession>
<dbReference type="InterPro" id="IPR006040">
    <property type="entry name" value="Allergen_Ole_e_I_CS"/>
</dbReference>
<protein>
    <submittedName>
        <fullName evidence="5 6">Major pollen allergen Lol p 11-like</fullName>
    </submittedName>
</protein>
<dbReference type="OrthoDB" id="1896520at2759"/>
<comment type="similarity">
    <text evidence="1">Belongs to the Ole e I family.</text>
</comment>
<dbReference type="PROSITE" id="PS00925">
    <property type="entry name" value="OLEEI"/>
    <property type="match status" value="1"/>
</dbReference>
<evidence type="ECO:0000256" key="2">
    <source>
        <dbReference type="ARBA" id="ARBA00023157"/>
    </source>
</evidence>
<dbReference type="Proteomes" id="UP000228380">
    <property type="component" value="Chromosome 14"/>
</dbReference>
<dbReference type="RefSeq" id="XP_008797140.2">
    <property type="nucleotide sequence ID" value="XM_008798918.4"/>
</dbReference>
<evidence type="ECO:0000313" key="4">
    <source>
        <dbReference type="Proteomes" id="UP000228380"/>
    </source>
</evidence>
<dbReference type="InterPro" id="IPR006041">
    <property type="entry name" value="Pollen_Ole_e1_allergen"/>
</dbReference>
<dbReference type="KEGG" id="pda:103712402"/>
<gene>
    <name evidence="5 6" type="primary">LOC103712402</name>
</gene>
<evidence type="ECO:0000256" key="3">
    <source>
        <dbReference type="SAM" id="SignalP"/>
    </source>
</evidence>
<keyword evidence="2" id="KW-1015">Disulfide bond</keyword>
<dbReference type="GeneID" id="103712402"/>
<dbReference type="PANTHER" id="PTHR31614">
    <property type="entry name" value="PROTEIN DOWNSTREAM OF FLC-RELATED"/>
    <property type="match status" value="1"/>
</dbReference>
<feature type="chain" id="PRO_5044664143" evidence="3">
    <location>
        <begin position="24"/>
        <end position="174"/>
    </location>
</feature>
<keyword evidence="4" id="KW-1185">Reference proteome</keyword>
<evidence type="ECO:0000313" key="6">
    <source>
        <dbReference type="RefSeq" id="XP_008797142.2"/>
    </source>
</evidence>